<evidence type="ECO:0000313" key="1">
    <source>
        <dbReference type="EMBL" id="KAJ0112598.1"/>
    </source>
</evidence>
<gene>
    <name evidence="1" type="ORF">Patl1_00107</name>
</gene>
<proteinExistence type="predicted"/>
<dbReference type="Proteomes" id="UP001164250">
    <property type="component" value="Chromosome 1"/>
</dbReference>
<protein>
    <submittedName>
        <fullName evidence="1">Uncharacterized protein</fullName>
    </submittedName>
</protein>
<comment type="caution">
    <text evidence="1">The sequence shown here is derived from an EMBL/GenBank/DDBJ whole genome shotgun (WGS) entry which is preliminary data.</text>
</comment>
<evidence type="ECO:0000313" key="2">
    <source>
        <dbReference type="Proteomes" id="UP001164250"/>
    </source>
</evidence>
<name>A0ACC1CA76_9ROSI</name>
<organism evidence="1 2">
    <name type="scientific">Pistacia atlantica</name>
    <dbReference type="NCBI Taxonomy" id="434234"/>
    <lineage>
        <taxon>Eukaryota</taxon>
        <taxon>Viridiplantae</taxon>
        <taxon>Streptophyta</taxon>
        <taxon>Embryophyta</taxon>
        <taxon>Tracheophyta</taxon>
        <taxon>Spermatophyta</taxon>
        <taxon>Magnoliopsida</taxon>
        <taxon>eudicotyledons</taxon>
        <taxon>Gunneridae</taxon>
        <taxon>Pentapetalae</taxon>
        <taxon>rosids</taxon>
        <taxon>malvids</taxon>
        <taxon>Sapindales</taxon>
        <taxon>Anacardiaceae</taxon>
        <taxon>Pistacia</taxon>
    </lineage>
</organism>
<dbReference type="EMBL" id="CM047897">
    <property type="protein sequence ID" value="KAJ0112598.1"/>
    <property type="molecule type" value="Genomic_DNA"/>
</dbReference>
<keyword evidence="2" id="KW-1185">Reference proteome</keyword>
<sequence>MHRIRQVLATLLPSIFFSLFFLVYIFFNVGVKSSLVASKQSTLNHTSFSLLIGILTRPDNYDRRHFLRLVYGIQSSPIAEIDMKFVFCKLTKDEQRLLISLEILRYNDIIILNCTENMNSGKTYKYFSSLPYVLSRRYDYVMKADDDEWGFCYPWDLVEWIGSSDIPANNTYGPEDKLVGKWLNLGNKAKNRFSNKPAMYDYPGTNGRCSHELIPETIAVHRLKRWDQWRNALLYFNVTRGTSSFHHVIATAEERINLSGDMDPSPSRLSSDLASESPSSANIPCTADSPDPDDQFSFSPNPNKDSETQSSVSLKSEEYRQLFRLPPDEVLVQDFNCAYQESILLQGHMYLFDHYICFYSNIFGFETKKIVPFHEITIVRRAKTAGIFPNAIEIFAGGRKYFFASFLSRDEAFKLINDGWLQHGNVSQANSEQQYLSSETSSPENGPVVIEQVNGSNNHSDKHNSIRRSYFSNYRDEDVLDDSKRTSNVENDLSTIPLEIQEDNVEQDAEPIVNVDSSSSAKTVSWKIEDYAAPKKFKLSCPMPLEIGDLLMVDEFHFSGLWKWVGCASGHRHWMMFTEADYHFKVLLVMIDNVKFFLACFACCDSFLSRAHTNMVAPSTYAVVPECFAKVAETKFPMKVEEFFYLLFSDDAVNFTESFHRKCGDKGAKFGSCQEIQKFRVYKNSHLVIESSQEINDVPYGDYFRVQALWDVERYDNESKEGCILRVYVNVAFSKKTVWKGKIVQSTLEECREAYEIWIGMAHDFLKQKNIEKQEEVGPTASSVQNVDVYTDREVKTGESSERLSNIDDQLRTVPKNQVKKFCSYLKSQNRVSLILVIAFAVIILMQVSILVLLNRPQHIQVVSPLDYMGGGIGERSAETTAWLEKRMHYVKDEMLMVEVRLERMRREYALLKAQFKDLQHLRSSQ</sequence>
<reference evidence="2" key="1">
    <citation type="journal article" date="2023" name="G3 (Bethesda)">
        <title>Genome assembly and association tests identify interacting loci associated with vigor, precocity, and sex in interspecific pistachio rootstocks.</title>
        <authorList>
            <person name="Palmer W."/>
            <person name="Jacygrad E."/>
            <person name="Sagayaradj S."/>
            <person name="Cavanaugh K."/>
            <person name="Han R."/>
            <person name="Bertier L."/>
            <person name="Beede B."/>
            <person name="Kafkas S."/>
            <person name="Golino D."/>
            <person name="Preece J."/>
            <person name="Michelmore R."/>
        </authorList>
    </citation>
    <scope>NUCLEOTIDE SEQUENCE [LARGE SCALE GENOMIC DNA]</scope>
</reference>
<accession>A0ACC1CA76</accession>